<dbReference type="Gene3D" id="3.40.1190.20">
    <property type="match status" value="1"/>
</dbReference>
<dbReference type="PANTHER" id="PTHR12592">
    <property type="entry name" value="ATP-DEPENDENT (S)-NAD(P)H-HYDRATE DEHYDRATASE FAMILY MEMBER"/>
    <property type="match status" value="1"/>
</dbReference>
<dbReference type="CDD" id="cd01171">
    <property type="entry name" value="YXKO-related"/>
    <property type="match status" value="1"/>
</dbReference>
<feature type="binding site" evidence="8">
    <location>
        <position position="109"/>
    </location>
    <ligand>
        <name>(6S)-NADPHX</name>
        <dbReference type="ChEBI" id="CHEBI:64076"/>
    </ligand>
</feature>
<comment type="similarity">
    <text evidence="8">Belongs to the NnrD/CARKD family.</text>
</comment>
<dbReference type="NCBIfam" id="TIGR00196">
    <property type="entry name" value="yjeF_cterm"/>
    <property type="match status" value="1"/>
</dbReference>
<evidence type="ECO:0000256" key="7">
    <source>
        <dbReference type="ARBA" id="ARBA00047472"/>
    </source>
</evidence>
<dbReference type="InterPro" id="IPR000631">
    <property type="entry name" value="CARKD"/>
</dbReference>
<keyword evidence="2 8" id="KW-0547">Nucleotide-binding</keyword>
<comment type="catalytic activity">
    <reaction evidence="8">
        <text>(6S)-NADHX + ATP = ADP + phosphate + NADH + H(+)</text>
        <dbReference type="Rhea" id="RHEA:19017"/>
        <dbReference type="ChEBI" id="CHEBI:15378"/>
        <dbReference type="ChEBI" id="CHEBI:30616"/>
        <dbReference type="ChEBI" id="CHEBI:43474"/>
        <dbReference type="ChEBI" id="CHEBI:57945"/>
        <dbReference type="ChEBI" id="CHEBI:64074"/>
        <dbReference type="ChEBI" id="CHEBI:456216"/>
        <dbReference type="EC" id="4.2.1.93"/>
    </reaction>
</comment>
<dbReference type="EMBL" id="KN824314">
    <property type="protein sequence ID" value="KIM25402.1"/>
    <property type="molecule type" value="Genomic_DNA"/>
</dbReference>
<comment type="catalytic activity">
    <reaction evidence="7 8">
        <text>(6S)-NADPHX + ATP = ADP + phosphate + NADPH + H(+)</text>
        <dbReference type="Rhea" id="RHEA:32231"/>
        <dbReference type="ChEBI" id="CHEBI:15378"/>
        <dbReference type="ChEBI" id="CHEBI:30616"/>
        <dbReference type="ChEBI" id="CHEBI:43474"/>
        <dbReference type="ChEBI" id="CHEBI:57783"/>
        <dbReference type="ChEBI" id="CHEBI:64076"/>
        <dbReference type="ChEBI" id="CHEBI:456216"/>
        <dbReference type="EC" id="4.2.1.93"/>
    </reaction>
</comment>
<reference evidence="10 11" key="1">
    <citation type="submission" date="2014-04" db="EMBL/GenBank/DDBJ databases">
        <authorList>
            <consortium name="DOE Joint Genome Institute"/>
            <person name="Kuo A."/>
            <person name="Zuccaro A."/>
            <person name="Kohler A."/>
            <person name="Nagy L.G."/>
            <person name="Floudas D."/>
            <person name="Copeland A."/>
            <person name="Barry K.W."/>
            <person name="Cichocki N."/>
            <person name="Veneault-Fourrey C."/>
            <person name="LaButti K."/>
            <person name="Lindquist E.A."/>
            <person name="Lipzen A."/>
            <person name="Lundell T."/>
            <person name="Morin E."/>
            <person name="Murat C."/>
            <person name="Sun H."/>
            <person name="Tunlid A."/>
            <person name="Henrissat B."/>
            <person name="Grigoriev I.V."/>
            <person name="Hibbett D.S."/>
            <person name="Martin F."/>
            <person name="Nordberg H.P."/>
            <person name="Cantor M.N."/>
            <person name="Hua S.X."/>
        </authorList>
    </citation>
    <scope>NUCLEOTIDE SEQUENCE [LARGE SCALE GENOMIC DNA]</scope>
    <source>
        <strain evidence="10 11">MAFF 305830</strain>
    </source>
</reference>
<evidence type="ECO:0000313" key="11">
    <source>
        <dbReference type="Proteomes" id="UP000054097"/>
    </source>
</evidence>
<name>A0A0C2X816_SERVB</name>
<evidence type="ECO:0000259" key="9">
    <source>
        <dbReference type="PROSITE" id="PS51383"/>
    </source>
</evidence>
<keyword evidence="11" id="KW-1185">Reference proteome</keyword>
<keyword evidence="5 8" id="KW-0520">NAD</keyword>
<feature type="binding site" evidence="8">
    <location>
        <begin position="162"/>
        <end position="168"/>
    </location>
    <ligand>
        <name>(6S)-NADPHX</name>
        <dbReference type="ChEBI" id="CHEBI:64076"/>
    </ligand>
</feature>
<accession>A0A0C2X816</accession>
<dbReference type="STRING" id="933852.A0A0C2X816"/>
<dbReference type="FunFam" id="3.40.1190.20:FF:000023">
    <property type="entry name" value="ATP-dependent (S)-NAD(P)H-hydrate dehydratase"/>
    <property type="match status" value="1"/>
</dbReference>
<dbReference type="InterPro" id="IPR029056">
    <property type="entry name" value="Ribokinase-like"/>
</dbReference>
<dbReference type="GO" id="GO:0047453">
    <property type="term" value="F:ATP-dependent NAD(P)H-hydrate dehydratase activity"/>
    <property type="evidence" value="ECO:0007669"/>
    <property type="project" value="UniProtKB-UniRule"/>
</dbReference>
<keyword evidence="4" id="KW-0521">NADP</keyword>
<reference evidence="11" key="2">
    <citation type="submission" date="2015-01" db="EMBL/GenBank/DDBJ databases">
        <title>Evolutionary Origins and Diversification of the Mycorrhizal Mutualists.</title>
        <authorList>
            <consortium name="DOE Joint Genome Institute"/>
            <consortium name="Mycorrhizal Genomics Consortium"/>
            <person name="Kohler A."/>
            <person name="Kuo A."/>
            <person name="Nagy L.G."/>
            <person name="Floudas D."/>
            <person name="Copeland A."/>
            <person name="Barry K.W."/>
            <person name="Cichocki N."/>
            <person name="Veneault-Fourrey C."/>
            <person name="LaButti K."/>
            <person name="Lindquist E.A."/>
            <person name="Lipzen A."/>
            <person name="Lundell T."/>
            <person name="Morin E."/>
            <person name="Murat C."/>
            <person name="Riley R."/>
            <person name="Ohm R."/>
            <person name="Sun H."/>
            <person name="Tunlid A."/>
            <person name="Henrissat B."/>
            <person name="Grigoriev I.V."/>
            <person name="Hibbett D.S."/>
            <person name="Martin F."/>
        </authorList>
    </citation>
    <scope>NUCLEOTIDE SEQUENCE [LARGE SCALE GENOMIC DNA]</scope>
    <source>
        <strain evidence="11">MAFF 305830</strain>
    </source>
</reference>
<comment type="function">
    <text evidence="8">Catalyzes the dehydration of the S-form of NAD(P)HX at the expense of ATP, which is converted to ADP. Together with NAD(P)HX epimerase, which catalyzes the epimerization of the S- and R-forms, the enzyme allows the repair of both epimers of NAD(P)HX, a damaged form of NAD(P)H that is a result of enzymatic or heat-dependent hydration.</text>
</comment>
<dbReference type="AlphaFoldDB" id="A0A0C2X816"/>
<evidence type="ECO:0000256" key="2">
    <source>
        <dbReference type="ARBA" id="ARBA00022741"/>
    </source>
</evidence>
<comment type="subcellular location">
    <subcellularLocation>
        <location evidence="8">Cytoplasm</location>
    </subcellularLocation>
</comment>
<keyword evidence="8" id="KW-0963">Cytoplasm</keyword>
<dbReference type="EC" id="4.2.1.93" evidence="8"/>
<evidence type="ECO:0000256" key="6">
    <source>
        <dbReference type="ARBA" id="ARBA00023239"/>
    </source>
</evidence>
<keyword evidence="3 8" id="KW-0067">ATP-binding</keyword>
<evidence type="ECO:0000313" key="10">
    <source>
        <dbReference type="EMBL" id="KIM25402.1"/>
    </source>
</evidence>
<evidence type="ECO:0000256" key="5">
    <source>
        <dbReference type="ARBA" id="ARBA00023027"/>
    </source>
</evidence>
<proteinExistence type="inferred from homology"/>
<feature type="binding site" evidence="8">
    <location>
        <begin position="228"/>
        <end position="237"/>
    </location>
    <ligand>
        <name>ATP</name>
        <dbReference type="ChEBI" id="CHEBI:30616"/>
    </ligand>
</feature>
<dbReference type="PANTHER" id="PTHR12592:SF0">
    <property type="entry name" value="ATP-DEPENDENT (S)-NAD(P)H-HYDRATE DEHYDRATASE"/>
    <property type="match status" value="1"/>
</dbReference>
<evidence type="ECO:0000256" key="4">
    <source>
        <dbReference type="ARBA" id="ARBA00022857"/>
    </source>
</evidence>
<dbReference type="GO" id="GO:0046496">
    <property type="term" value="P:nicotinamide nucleotide metabolic process"/>
    <property type="evidence" value="ECO:0007669"/>
    <property type="project" value="UniProtKB-UniRule"/>
</dbReference>
<evidence type="ECO:0000256" key="1">
    <source>
        <dbReference type="ARBA" id="ARBA00022553"/>
    </source>
</evidence>
<feature type="binding site" evidence="8">
    <location>
        <begin position="201"/>
        <end position="205"/>
    </location>
    <ligand>
        <name>ATP</name>
        <dbReference type="ChEBI" id="CHEBI:30616"/>
    </ligand>
</feature>
<dbReference type="HAMAP" id="MF_01965">
    <property type="entry name" value="NADHX_dehydratase"/>
    <property type="match status" value="1"/>
</dbReference>
<gene>
    <name evidence="10" type="ORF">M408DRAFT_17289</name>
</gene>
<feature type="binding site" evidence="8">
    <location>
        <position position="238"/>
    </location>
    <ligand>
        <name>(6S)-NADPHX</name>
        <dbReference type="ChEBI" id="CHEBI:64076"/>
    </ligand>
</feature>
<keyword evidence="6 8" id="KW-0456">Lyase</keyword>
<dbReference type="Proteomes" id="UP000054097">
    <property type="component" value="Unassembled WGS sequence"/>
</dbReference>
<dbReference type="GO" id="GO:0005737">
    <property type="term" value="C:cytoplasm"/>
    <property type="evidence" value="ECO:0007669"/>
    <property type="project" value="UniProtKB-SubCell"/>
</dbReference>
<dbReference type="HOGENOM" id="CLU_030651_3_0_1"/>
<dbReference type="PROSITE" id="PS51383">
    <property type="entry name" value="YJEF_C_3"/>
    <property type="match status" value="1"/>
</dbReference>
<dbReference type="GO" id="GO:0110051">
    <property type="term" value="P:metabolite repair"/>
    <property type="evidence" value="ECO:0007669"/>
    <property type="project" value="TreeGrafter"/>
</dbReference>
<evidence type="ECO:0000256" key="3">
    <source>
        <dbReference type="ARBA" id="ARBA00022840"/>
    </source>
</evidence>
<protein>
    <recommendedName>
        <fullName evidence="8">ATP-dependent (S)-NAD(P)H-hydrate dehydratase</fullName>
        <ecNumber evidence="8">4.2.1.93</ecNumber>
    </recommendedName>
    <alternativeName>
        <fullName evidence="8">ATP-dependent NAD(P)HX dehydratase</fullName>
    </alternativeName>
</protein>
<comment type="cofactor">
    <cofactor evidence="8">
        <name>Mg(2+)</name>
        <dbReference type="ChEBI" id="CHEBI:18420"/>
    </cofactor>
</comment>
<dbReference type="GO" id="GO:0005524">
    <property type="term" value="F:ATP binding"/>
    <property type="evidence" value="ECO:0007669"/>
    <property type="project" value="UniProtKB-KW"/>
</dbReference>
<organism evidence="10 11">
    <name type="scientific">Serendipita vermifera MAFF 305830</name>
    <dbReference type="NCBI Taxonomy" id="933852"/>
    <lineage>
        <taxon>Eukaryota</taxon>
        <taxon>Fungi</taxon>
        <taxon>Dikarya</taxon>
        <taxon>Basidiomycota</taxon>
        <taxon>Agaricomycotina</taxon>
        <taxon>Agaricomycetes</taxon>
        <taxon>Sebacinales</taxon>
        <taxon>Serendipitaceae</taxon>
        <taxon>Serendipita</taxon>
    </lineage>
</organism>
<dbReference type="OrthoDB" id="8110916at2759"/>
<sequence length="327" mass="34561">MSKSILTQVKEIIPPLNAGLHKGQAGRVGILGGSRDYTGAPYFAGMAALRAGADLAHIICSPAAAPAIKSYAPDLMVYPILSSETSLSEVTSLLEALMPRLHVLIVGPGLGRETHMQAFARLAIQQARELGLYLVFDADALLLIEDDPEIIRGYTRAVITPNVAEFARLCEALGVPTKTSKKTQASITLSDALGGVTVLQKGETDIISFSHSTTVGGERETAEVVTKGGLKRCGGQGDLLSGFTGTMLAWSKGYEEGVYNKSSQPISPTRLPLLASVGAAILTRTISRRAFEKHGRATLTNDMIPEISGAFVDVFEGGDRRISAPGL</sequence>
<keyword evidence="1 8" id="KW-0597">Phosphoprotein</keyword>
<dbReference type="SUPFAM" id="SSF53613">
    <property type="entry name" value="Ribokinase-like"/>
    <property type="match status" value="1"/>
</dbReference>
<dbReference type="Pfam" id="PF01256">
    <property type="entry name" value="Carb_kinase"/>
    <property type="match status" value="1"/>
</dbReference>
<evidence type="ECO:0000256" key="8">
    <source>
        <dbReference type="HAMAP-Rule" id="MF_03157"/>
    </source>
</evidence>
<feature type="domain" description="YjeF C-terminal" evidence="9">
    <location>
        <begin position="5"/>
        <end position="314"/>
    </location>
</feature>